<feature type="region of interest" description="Disordered" evidence="1">
    <location>
        <begin position="32"/>
        <end position="73"/>
    </location>
</feature>
<dbReference type="Proteomes" id="UP000005426">
    <property type="component" value="Unassembled WGS sequence"/>
</dbReference>
<dbReference type="EMBL" id="ABDG02000026">
    <property type="protein sequence ID" value="EHK43450.1"/>
    <property type="molecule type" value="Genomic_DNA"/>
</dbReference>
<evidence type="ECO:0000256" key="1">
    <source>
        <dbReference type="SAM" id="MobiDB-lite"/>
    </source>
</evidence>
<feature type="compositionally biased region" description="Low complexity" evidence="1">
    <location>
        <begin position="50"/>
        <end position="60"/>
    </location>
</feature>
<organism evidence="2 3">
    <name type="scientific">Hypocrea atroviridis (strain ATCC 20476 / IMI 206040)</name>
    <name type="common">Trichoderma atroviride</name>
    <dbReference type="NCBI Taxonomy" id="452589"/>
    <lineage>
        <taxon>Eukaryota</taxon>
        <taxon>Fungi</taxon>
        <taxon>Dikarya</taxon>
        <taxon>Ascomycota</taxon>
        <taxon>Pezizomycotina</taxon>
        <taxon>Sordariomycetes</taxon>
        <taxon>Hypocreomycetidae</taxon>
        <taxon>Hypocreales</taxon>
        <taxon>Hypocreaceae</taxon>
        <taxon>Trichoderma</taxon>
    </lineage>
</organism>
<dbReference type="HOGENOM" id="CLU_2020690_0_0_1"/>
<feature type="compositionally biased region" description="Pro residues" evidence="1">
    <location>
        <begin position="40"/>
        <end position="49"/>
    </location>
</feature>
<evidence type="ECO:0000313" key="2">
    <source>
        <dbReference type="EMBL" id="EHK43450.1"/>
    </source>
</evidence>
<dbReference type="OrthoDB" id="10628864at2759"/>
<dbReference type="AlphaFoldDB" id="G9P279"/>
<comment type="caution">
    <text evidence="2">The sequence shown here is derived from an EMBL/GenBank/DDBJ whole genome shotgun (WGS) entry which is preliminary data.</text>
</comment>
<protein>
    <submittedName>
        <fullName evidence="2">Uncharacterized protein</fullName>
    </submittedName>
</protein>
<feature type="non-terminal residue" evidence="2">
    <location>
        <position position="1"/>
    </location>
</feature>
<gene>
    <name evidence="2" type="ORF">TRIATDRAFT_301265</name>
</gene>
<proteinExistence type="predicted"/>
<name>G9P279_HYPAI</name>
<evidence type="ECO:0000313" key="3">
    <source>
        <dbReference type="Proteomes" id="UP000005426"/>
    </source>
</evidence>
<sequence length="123" mass="13473">HHTDSVPSIVHARPLSLVLPCFLPTGSDSLHFKSPSAVKSPPPERPSAPAPLKKTPATPANFASAPCDVSLPRDKNHQLKKKTYVSARPIPCRHPCIGWRPQVPSESPSTRTQCRKRCAKSWL</sequence>
<accession>G9P279</accession>
<reference evidence="2 3" key="1">
    <citation type="journal article" date="2011" name="Genome Biol.">
        <title>Comparative genome sequence analysis underscores mycoparasitism as the ancestral life style of Trichoderma.</title>
        <authorList>
            <person name="Kubicek C.P."/>
            <person name="Herrera-Estrella A."/>
            <person name="Seidl-Seiboth V."/>
            <person name="Martinez D.A."/>
            <person name="Druzhinina I.S."/>
            <person name="Thon M."/>
            <person name="Zeilinger S."/>
            <person name="Casas-Flores S."/>
            <person name="Horwitz B.A."/>
            <person name="Mukherjee P.K."/>
            <person name="Mukherjee M."/>
            <person name="Kredics L."/>
            <person name="Alcaraz L.D."/>
            <person name="Aerts A."/>
            <person name="Antal Z."/>
            <person name="Atanasova L."/>
            <person name="Cervantes-Badillo M.G."/>
            <person name="Challacombe J."/>
            <person name="Chertkov O."/>
            <person name="McCluskey K."/>
            <person name="Coulpier F."/>
            <person name="Deshpande N."/>
            <person name="von Doehren H."/>
            <person name="Ebbole D.J."/>
            <person name="Esquivel-Naranjo E.U."/>
            <person name="Fekete E."/>
            <person name="Flipphi M."/>
            <person name="Glaser F."/>
            <person name="Gomez-Rodriguez E.Y."/>
            <person name="Gruber S."/>
            <person name="Han C."/>
            <person name="Henrissat B."/>
            <person name="Hermosa R."/>
            <person name="Hernandez-Onate M."/>
            <person name="Karaffa L."/>
            <person name="Kosti I."/>
            <person name="Le Crom S."/>
            <person name="Lindquist E."/>
            <person name="Lucas S."/>
            <person name="Luebeck M."/>
            <person name="Luebeck P.S."/>
            <person name="Margeot A."/>
            <person name="Metz B."/>
            <person name="Misra M."/>
            <person name="Nevalainen H."/>
            <person name="Omann M."/>
            <person name="Packer N."/>
            <person name="Perrone G."/>
            <person name="Uresti-Rivera E.E."/>
            <person name="Salamov A."/>
            <person name="Schmoll M."/>
            <person name="Seiboth B."/>
            <person name="Shapiro H."/>
            <person name="Sukno S."/>
            <person name="Tamayo-Ramos J.A."/>
            <person name="Tisch D."/>
            <person name="Wiest A."/>
            <person name="Wilkinson H.H."/>
            <person name="Zhang M."/>
            <person name="Coutinho P.M."/>
            <person name="Kenerley C.M."/>
            <person name="Monte E."/>
            <person name="Baker S.E."/>
            <person name="Grigoriev I.V."/>
        </authorList>
    </citation>
    <scope>NUCLEOTIDE SEQUENCE [LARGE SCALE GENOMIC DNA]</scope>
    <source>
        <strain evidence="3">ATCC 20476 / IMI 206040</strain>
    </source>
</reference>
<keyword evidence="3" id="KW-1185">Reference proteome</keyword>